<dbReference type="InterPro" id="IPR023563">
    <property type="entry name" value="Ribosomal_uL13_CS"/>
</dbReference>
<dbReference type="PIRSF" id="PIRSF002181">
    <property type="entry name" value="Ribosomal_L13"/>
    <property type="match status" value="1"/>
</dbReference>
<evidence type="ECO:0000256" key="5">
    <source>
        <dbReference type="ARBA" id="ARBA00035201"/>
    </source>
</evidence>
<evidence type="ECO:0000313" key="10">
    <source>
        <dbReference type="Proteomes" id="UP000077667"/>
    </source>
</evidence>
<dbReference type="InterPro" id="IPR005823">
    <property type="entry name" value="Ribosomal_uL13_bac-type"/>
</dbReference>
<comment type="function">
    <text evidence="6 8">This protein is one of the early assembly proteins of the 50S ribosomal subunit, although it is not seen to bind rRNA by itself. It is important during the early stages of 50S assembly.</text>
</comment>
<accession>A0A1A9I587</accession>
<dbReference type="FunFam" id="3.90.1180.10:FF:000001">
    <property type="entry name" value="50S ribosomal protein L13"/>
    <property type="match status" value="1"/>
</dbReference>
<dbReference type="SUPFAM" id="SSF52161">
    <property type="entry name" value="Ribosomal protein L13"/>
    <property type="match status" value="1"/>
</dbReference>
<keyword evidence="10" id="KW-1185">Reference proteome</keyword>
<keyword evidence="3 6" id="KW-0689">Ribosomal protein</keyword>
<dbReference type="HAMAP" id="MF_01366">
    <property type="entry name" value="Ribosomal_uL13"/>
    <property type="match status" value="1"/>
</dbReference>
<evidence type="ECO:0000256" key="1">
    <source>
        <dbReference type="ARBA" id="ARBA00006227"/>
    </source>
</evidence>
<dbReference type="GO" id="GO:0003735">
    <property type="term" value="F:structural constituent of ribosome"/>
    <property type="evidence" value="ECO:0007669"/>
    <property type="project" value="InterPro"/>
</dbReference>
<dbReference type="AlphaFoldDB" id="A0A1A9I587"/>
<dbReference type="CDD" id="cd00392">
    <property type="entry name" value="Ribosomal_L13"/>
    <property type="match status" value="1"/>
</dbReference>
<dbReference type="InterPro" id="IPR005822">
    <property type="entry name" value="Ribosomal_uL13"/>
</dbReference>
<dbReference type="Proteomes" id="UP000077667">
    <property type="component" value="Chromosome"/>
</dbReference>
<dbReference type="GO" id="GO:0006412">
    <property type="term" value="P:translation"/>
    <property type="evidence" value="ECO:0007669"/>
    <property type="project" value="UniProtKB-UniRule"/>
</dbReference>
<dbReference type="Pfam" id="PF00572">
    <property type="entry name" value="Ribosomal_L13"/>
    <property type="match status" value="1"/>
</dbReference>
<dbReference type="PANTHER" id="PTHR11545:SF2">
    <property type="entry name" value="LARGE RIBOSOMAL SUBUNIT PROTEIN UL13M"/>
    <property type="match status" value="1"/>
</dbReference>
<dbReference type="EMBL" id="CP015772">
    <property type="protein sequence ID" value="ANH82847.1"/>
    <property type="molecule type" value="Genomic_DNA"/>
</dbReference>
<dbReference type="PANTHER" id="PTHR11545">
    <property type="entry name" value="RIBOSOMAL PROTEIN L13"/>
    <property type="match status" value="1"/>
</dbReference>
<dbReference type="OrthoDB" id="9801330at2"/>
<dbReference type="STRING" id="1176587.A8C56_19315"/>
<dbReference type="RefSeq" id="WP_067759720.1">
    <property type="nucleotide sequence ID" value="NZ_CP015772.1"/>
</dbReference>
<evidence type="ECO:0000256" key="8">
    <source>
        <dbReference type="RuleBase" id="RU003878"/>
    </source>
</evidence>
<evidence type="ECO:0000256" key="7">
    <source>
        <dbReference type="RuleBase" id="RU003877"/>
    </source>
</evidence>
<dbReference type="InterPro" id="IPR036899">
    <property type="entry name" value="Ribosomal_uL13_sf"/>
</dbReference>
<dbReference type="KEGG" id="nia:A8C56_19315"/>
<organism evidence="9 10">
    <name type="scientific">Niabella ginsenosidivorans</name>
    <dbReference type="NCBI Taxonomy" id="1176587"/>
    <lineage>
        <taxon>Bacteria</taxon>
        <taxon>Pseudomonadati</taxon>
        <taxon>Bacteroidota</taxon>
        <taxon>Chitinophagia</taxon>
        <taxon>Chitinophagales</taxon>
        <taxon>Chitinophagaceae</taxon>
        <taxon>Niabella</taxon>
    </lineage>
</organism>
<keyword evidence="4 6" id="KW-0687">Ribonucleoprotein</keyword>
<dbReference type="GO" id="GO:0017148">
    <property type="term" value="P:negative regulation of translation"/>
    <property type="evidence" value="ECO:0007669"/>
    <property type="project" value="TreeGrafter"/>
</dbReference>
<protein>
    <recommendedName>
        <fullName evidence="5 6">Large ribosomal subunit protein uL13</fullName>
    </recommendedName>
</protein>
<evidence type="ECO:0000256" key="6">
    <source>
        <dbReference type="HAMAP-Rule" id="MF_01366"/>
    </source>
</evidence>
<evidence type="ECO:0000256" key="4">
    <source>
        <dbReference type="ARBA" id="ARBA00023274"/>
    </source>
</evidence>
<evidence type="ECO:0000256" key="2">
    <source>
        <dbReference type="ARBA" id="ARBA00011838"/>
    </source>
</evidence>
<dbReference type="GO" id="GO:0003729">
    <property type="term" value="F:mRNA binding"/>
    <property type="evidence" value="ECO:0007669"/>
    <property type="project" value="TreeGrafter"/>
</dbReference>
<sequence>MSKQHFTTKHANEATVQRNWYVVDGTNQTVGRMCSRIAAILRGKHKASYTPHVDTGDYIIVINCEKVKLSGNKIDQKVYDTYSGYPGGRKEEAAADLQKRRPEVIIERAVKGMLPKNRLGRKMYKKLFVYAGAVHPHTAQQPKELKF</sequence>
<evidence type="ECO:0000256" key="3">
    <source>
        <dbReference type="ARBA" id="ARBA00022980"/>
    </source>
</evidence>
<dbReference type="PROSITE" id="PS00783">
    <property type="entry name" value="RIBOSOMAL_L13"/>
    <property type="match status" value="1"/>
</dbReference>
<name>A0A1A9I587_9BACT</name>
<comment type="similarity">
    <text evidence="1 6 7">Belongs to the universal ribosomal protein uL13 family.</text>
</comment>
<evidence type="ECO:0000313" key="9">
    <source>
        <dbReference type="EMBL" id="ANH82847.1"/>
    </source>
</evidence>
<proteinExistence type="inferred from homology"/>
<dbReference type="GO" id="GO:0022625">
    <property type="term" value="C:cytosolic large ribosomal subunit"/>
    <property type="evidence" value="ECO:0007669"/>
    <property type="project" value="TreeGrafter"/>
</dbReference>
<reference evidence="9 10" key="1">
    <citation type="submission" date="2016-05" db="EMBL/GenBank/DDBJ databases">
        <title>Niabella ginsenosidivorans BS26 whole genome sequencing.</title>
        <authorList>
            <person name="Im W.T."/>
            <person name="Siddiqi M.Z."/>
        </authorList>
    </citation>
    <scope>NUCLEOTIDE SEQUENCE [LARGE SCALE GENOMIC DNA]</scope>
    <source>
        <strain evidence="9 10">BS26</strain>
    </source>
</reference>
<dbReference type="NCBIfam" id="TIGR01066">
    <property type="entry name" value="rplM_bact"/>
    <property type="match status" value="1"/>
</dbReference>
<comment type="subunit">
    <text evidence="2 6">Part of the 50S ribosomal subunit.</text>
</comment>
<dbReference type="Gene3D" id="3.90.1180.10">
    <property type="entry name" value="Ribosomal protein L13"/>
    <property type="match status" value="1"/>
</dbReference>
<gene>
    <name evidence="6 8" type="primary">rplM</name>
    <name evidence="9" type="ORF">A8C56_19315</name>
</gene>